<name>A0ABV4WT33_9CYAN</name>
<dbReference type="InterPro" id="IPR008963">
    <property type="entry name" value="Purple_acid_Pase-like_N"/>
</dbReference>
<keyword evidence="1" id="KW-0732">Signal</keyword>
<evidence type="ECO:0000313" key="5">
    <source>
        <dbReference type="EMBL" id="MFB2838243.1"/>
    </source>
</evidence>
<evidence type="ECO:0000256" key="1">
    <source>
        <dbReference type="ARBA" id="ARBA00022729"/>
    </source>
</evidence>
<feature type="domain" description="Endonuclease/exonuclease/phosphatase" evidence="2">
    <location>
        <begin position="690"/>
        <end position="1065"/>
    </location>
</feature>
<comment type="caution">
    <text evidence="5">The sequence shown here is derived from an EMBL/GenBank/DDBJ whole genome shotgun (WGS) entry which is preliminary data.</text>
</comment>
<dbReference type="InterPro" id="IPR036691">
    <property type="entry name" value="Endo/exonu/phosph_ase_sf"/>
</dbReference>
<dbReference type="Pfam" id="PF09423">
    <property type="entry name" value="PhoD"/>
    <property type="match status" value="1"/>
</dbReference>
<dbReference type="Proteomes" id="UP001576780">
    <property type="component" value="Unassembled WGS sequence"/>
</dbReference>
<dbReference type="InterPro" id="IPR032093">
    <property type="entry name" value="PhoD_N"/>
</dbReference>
<protein>
    <submittedName>
        <fullName evidence="5">Alkaline phosphatase D family protein</fullName>
    </submittedName>
</protein>
<dbReference type="InterPro" id="IPR018946">
    <property type="entry name" value="PhoD-like_MPP"/>
</dbReference>
<reference evidence="5 6" key="1">
    <citation type="submission" date="2024-09" db="EMBL/GenBank/DDBJ databases">
        <title>Floridaenema gen nov. (Aerosakkonemataceae, Aerosakkonematales ord. nov., Cyanobacteria) from benthic tropical and subtropical fresh waters, with the description of four new species.</title>
        <authorList>
            <person name="Moretto J.A."/>
            <person name="Berthold D.E."/>
            <person name="Lefler F.W."/>
            <person name="Huang I.-S."/>
            <person name="Laughinghouse H. IV."/>
        </authorList>
    </citation>
    <scope>NUCLEOTIDE SEQUENCE [LARGE SCALE GENOMIC DNA]</scope>
    <source>
        <strain evidence="5 6">BLCC-F167</strain>
    </source>
</reference>
<dbReference type="Pfam" id="PF16655">
    <property type="entry name" value="PhoD_N"/>
    <property type="match status" value="1"/>
</dbReference>
<proteinExistence type="predicted"/>
<keyword evidence="6" id="KW-1185">Reference proteome</keyword>
<dbReference type="InterPro" id="IPR052900">
    <property type="entry name" value="Phospholipid_Metab_Enz"/>
</dbReference>
<dbReference type="Gene3D" id="2.60.40.380">
    <property type="entry name" value="Purple acid phosphatase-like, N-terminal"/>
    <property type="match status" value="1"/>
</dbReference>
<gene>
    <name evidence="5" type="ORF">ACE1CA_27440</name>
</gene>
<dbReference type="EMBL" id="JBHFNT010000241">
    <property type="protein sequence ID" value="MFB2838243.1"/>
    <property type="molecule type" value="Genomic_DNA"/>
</dbReference>
<sequence length="1075" mass="118920">MIDINSLFDSRFYLSLYQDVAQAVTRGVFSSALDHYQRFGKFEGRQPSSIYNDQYYLSLNEDVRAAVARNQITGVDHFLRFGQSENRNPSSLFNFNYYRDNNPDVVAAVNNRVFSNSITHYQQFGRNEGRRSSAFVDSVRGTLPNGVASGDTTATSTVLWTRSNNPGRLLFEYSRNANFNNIDRQVETVVTEPSLPVKVQLNNLTPGTQYYYRVTDAAGNSAQGKFETSAILGNRAGLRFGVSGDWRGELAPYPAISNVDDRNLDFFVLHGDTIYADYPSPDLPQEQATTLLEYRIKNNEVYASRNGLNTWADLRSSTSVFATIDDHEVTNDFAGGAPAFSDSRFESSSNLINDSTLYENGLQAFQEYNPIRDEFYGQTGDPRTALERKLYRFNTYGSDAAVIVLDNRSFRDEPLDGITNLNDPNQIAAYLARSFDIDPLTGQPTPKRTMLGQAQLADLKRDLLTAQNNGITWKFIMVPEPIQNLGLLGASDRFEGYAAERTEILRFIEENGIKNVVFVAADIHGTVVNNLTYQNAPGTAQIPTNAWEITTGSVAFDAPFGPTVIDLAAANNLITPQQRATYNALPREGKEQFIQQLINGSLTPLGYDSIGLQNSPVNATLLRGSYTATSTYGWTEFEINPQTQQLRVITYGIEPYTEAQLKANPSAIIDRRPTVVSEFVVNPEFTRFATFNASLNRNNTGELIRDLSTPNNAQAKAVAEIIQRTNPDVLLVNEFDYDTSGENGTSLSLKLFQDNYLSVSQNGATPVNYPYRYSAPSNTGIASGFDLDNNGSAVTTPNANGYGNDALGFGNFPGQFGMAFYSKYPIITNEVRTFQNFLWRDMPGALLPDDPTTPAPNDWYSTAELNIFPLSSKSHWDIPVNINGQKVHLLLSHPTPPVFDGPEDRNGRRNHDEIRFWADYITPGRGDYIYDDTRRFGGLAPGESFVIMGDQNADPLDGDSVNNAINQILNNPRVNTSVTPSAPGGLEQAFTDGGRNALHLGNPVFDTADFGDGANSSGNLRVDYVLPSSNLPIGYASIFWPLSSDPLYRLVGDRQNAQTTPSSDHSLVWADVYVN</sequence>
<evidence type="ECO:0000259" key="4">
    <source>
        <dbReference type="Pfam" id="PF16655"/>
    </source>
</evidence>
<dbReference type="SUPFAM" id="SSF56219">
    <property type="entry name" value="DNase I-like"/>
    <property type="match status" value="1"/>
</dbReference>
<evidence type="ECO:0000313" key="6">
    <source>
        <dbReference type="Proteomes" id="UP001576780"/>
    </source>
</evidence>
<dbReference type="PANTHER" id="PTHR43606">
    <property type="entry name" value="PHOSPHATASE, PUTATIVE (AFU_ORTHOLOGUE AFUA_6G08710)-RELATED"/>
    <property type="match status" value="1"/>
</dbReference>
<dbReference type="InterPro" id="IPR003961">
    <property type="entry name" value="FN3_dom"/>
</dbReference>
<dbReference type="Gene3D" id="3.60.10.10">
    <property type="entry name" value="Endonuclease/exonuclease/phosphatase"/>
    <property type="match status" value="1"/>
</dbReference>
<feature type="domain" description="PhoD-like phosphatase metallophosphatase" evidence="3">
    <location>
        <begin position="253"/>
        <end position="562"/>
    </location>
</feature>
<dbReference type="SUPFAM" id="SSF49363">
    <property type="entry name" value="Purple acid phosphatase, N-terminal domain"/>
    <property type="match status" value="1"/>
</dbReference>
<dbReference type="Pfam" id="PF03372">
    <property type="entry name" value="Exo_endo_phos"/>
    <property type="match status" value="1"/>
</dbReference>
<dbReference type="InterPro" id="IPR005135">
    <property type="entry name" value="Endo/exonuclease/phosphatase"/>
</dbReference>
<dbReference type="InterPro" id="IPR029052">
    <property type="entry name" value="Metallo-depent_PP-like"/>
</dbReference>
<dbReference type="Gene3D" id="3.60.21.70">
    <property type="entry name" value="PhoD-like phosphatase"/>
    <property type="match status" value="1"/>
</dbReference>
<dbReference type="CDD" id="cd00063">
    <property type="entry name" value="FN3"/>
    <property type="match status" value="1"/>
</dbReference>
<evidence type="ECO:0000259" key="3">
    <source>
        <dbReference type="Pfam" id="PF09423"/>
    </source>
</evidence>
<accession>A0ABV4WT33</accession>
<organism evidence="5 6">
    <name type="scientific">Floridaenema evergladense BLCC-F167</name>
    <dbReference type="NCBI Taxonomy" id="3153639"/>
    <lineage>
        <taxon>Bacteria</taxon>
        <taxon>Bacillati</taxon>
        <taxon>Cyanobacteriota</taxon>
        <taxon>Cyanophyceae</taxon>
        <taxon>Oscillatoriophycideae</taxon>
        <taxon>Aerosakkonematales</taxon>
        <taxon>Aerosakkonemataceae</taxon>
        <taxon>Floridanema</taxon>
        <taxon>Floridanema evergladense</taxon>
    </lineage>
</organism>
<evidence type="ECO:0000259" key="2">
    <source>
        <dbReference type="Pfam" id="PF03372"/>
    </source>
</evidence>
<dbReference type="InterPro" id="IPR038607">
    <property type="entry name" value="PhoD-like_sf"/>
</dbReference>
<feature type="domain" description="Phospholipase D N-terminal" evidence="4">
    <location>
        <begin position="146"/>
        <end position="228"/>
    </location>
</feature>
<dbReference type="SUPFAM" id="SSF56300">
    <property type="entry name" value="Metallo-dependent phosphatases"/>
    <property type="match status" value="1"/>
</dbReference>
<dbReference type="PANTHER" id="PTHR43606:SF1">
    <property type="entry name" value="PHOD-LIKE PHOSPHATASE METALLOPHOSPHATASE DOMAIN-CONTAINING PROTEIN"/>
    <property type="match status" value="1"/>
</dbReference>
<dbReference type="RefSeq" id="WP_413280563.1">
    <property type="nucleotide sequence ID" value="NZ_JBHFNT010000241.1"/>
</dbReference>